<dbReference type="EMBL" id="JBBKAJ010000011">
    <property type="protein sequence ID" value="MEJ8632219.1"/>
    <property type="molecule type" value="Genomic_DNA"/>
</dbReference>
<gene>
    <name evidence="1" type="ORF">WKI67_01890</name>
</gene>
<name>A0ACC6PLB9_9ACTN</name>
<evidence type="ECO:0000313" key="2">
    <source>
        <dbReference type="Proteomes" id="UP001377168"/>
    </source>
</evidence>
<evidence type="ECO:0000313" key="1">
    <source>
        <dbReference type="EMBL" id="MEJ8632219.1"/>
    </source>
</evidence>
<reference evidence="1" key="1">
    <citation type="submission" date="2024-03" db="EMBL/GenBank/DDBJ databases">
        <title>Novel Streptomyces species of biotechnological and ecological value are a feature of Machair soil.</title>
        <authorList>
            <person name="Prole J.R."/>
            <person name="Goodfellow M."/>
            <person name="Allenby N."/>
            <person name="Ward A.C."/>
        </authorList>
    </citation>
    <scope>NUCLEOTIDE SEQUENCE</scope>
    <source>
        <strain evidence="1">MS2.AVA.5</strain>
    </source>
</reference>
<comment type="caution">
    <text evidence="1">The sequence shown here is derived from an EMBL/GenBank/DDBJ whole genome shotgun (WGS) entry which is preliminary data.</text>
</comment>
<sequence>MDLRHLTPKTLDRAGGRLHQVLVEPVRYLVEAGGARWRPQLLLSVIDLLGGDSTRYLPLAAAMELMHTGSLMVDDIQDQARLRRGRAAAHTVFGLATTLNAGTTAYFTFDHALRTTLPHDPALRTAVYETCLGALRAAHAGQGLDLAGHRTEMDAAVATGGGREVLELVRVTHRLKSGAPVRACMEAGALLAGADPKMRSALGTFGEAVGTSYQIIDDVLDMQGVIRRGTATKRAGEDLFNGKVTMPLAHAVELLDQPQMRKLWRGLRDGRATRRRVRRAIAVLSACGALQASTHEAHTTLERSWEPLADLIGNSANAHSFWTMASQAVCRSRIA</sequence>
<organism evidence="1 2">
    <name type="scientific">Streptomyces achmelvichensis</name>
    <dbReference type="NCBI Taxonomy" id="3134111"/>
    <lineage>
        <taxon>Bacteria</taxon>
        <taxon>Bacillati</taxon>
        <taxon>Actinomycetota</taxon>
        <taxon>Actinomycetes</taxon>
        <taxon>Kitasatosporales</taxon>
        <taxon>Streptomycetaceae</taxon>
        <taxon>Streptomyces</taxon>
    </lineage>
</organism>
<accession>A0ACC6PLB9</accession>
<proteinExistence type="predicted"/>
<keyword evidence="2" id="KW-1185">Reference proteome</keyword>
<protein>
    <submittedName>
        <fullName evidence="1">Polyprenyl synthetase family protein</fullName>
    </submittedName>
</protein>
<dbReference type="Proteomes" id="UP001377168">
    <property type="component" value="Unassembled WGS sequence"/>
</dbReference>